<accession>A0ABQ5DYQ1</accession>
<protein>
    <submittedName>
        <fullName evidence="1">Uncharacterized protein</fullName>
    </submittedName>
</protein>
<dbReference type="EMBL" id="BQNB010015604">
    <property type="protein sequence ID" value="GJT41964.1"/>
    <property type="molecule type" value="Genomic_DNA"/>
</dbReference>
<evidence type="ECO:0000313" key="1">
    <source>
        <dbReference type="EMBL" id="GJT41964.1"/>
    </source>
</evidence>
<name>A0ABQ5DYQ1_9ASTR</name>
<reference evidence="1" key="1">
    <citation type="journal article" date="2022" name="Int. J. Mol. Sci.">
        <title>Draft Genome of Tanacetum Coccineum: Genomic Comparison of Closely Related Tanacetum-Family Plants.</title>
        <authorList>
            <person name="Yamashiro T."/>
            <person name="Shiraishi A."/>
            <person name="Nakayama K."/>
            <person name="Satake H."/>
        </authorList>
    </citation>
    <scope>NUCLEOTIDE SEQUENCE</scope>
</reference>
<evidence type="ECO:0000313" key="2">
    <source>
        <dbReference type="Proteomes" id="UP001151760"/>
    </source>
</evidence>
<keyword evidence="2" id="KW-1185">Reference proteome</keyword>
<proteinExistence type="predicted"/>
<comment type="caution">
    <text evidence="1">The sequence shown here is derived from an EMBL/GenBank/DDBJ whole genome shotgun (WGS) entry which is preliminary data.</text>
</comment>
<organism evidence="1 2">
    <name type="scientific">Tanacetum coccineum</name>
    <dbReference type="NCBI Taxonomy" id="301880"/>
    <lineage>
        <taxon>Eukaryota</taxon>
        <taxon>Viridiplantae</taxon>
        <taxon>Streptophyta</taxon>
        <taxon>Embryophyta</taxon>
        <taxon>Tracheophyta</taxon>
        <taxon>Spermatophyta</taxon>
        <taxon>Magnoliopsida</taxon>
        <taxon>eudicotyledons</taxon>
        <taxon>Gunneridae</taxon>
        <taxon>Pentapetalae</taxon>
        <taxon>asterids</taxon>
        <taxon>campanulids</taxon>
        <taxon>Asterales</taxon>
        <taxon>Asteraceae</taxon>
        <taxon>Asteroideae</taxon>
        <taxon>Anthemideae</taxon>
        <taxon>Anthemidinae</taxon>
        <taxon>Tanacetum</taxon>
    </lineage>
</organism>
<gene>
    <name evidence="1" type="ORF">Tco_0941829</name>
</gene>
<dbReference type="Proteomes" id="UP001151760">
    <property type="component" value="Unassembled WGS sequence"/>
</dbReference>
<reference evidence="1" key="2">
    <citation type="submission" date="2022-01" db="EMBL/GenBank/DDBJ databases">
        <authorList>
            <person name="Yamashiro T."/>
            <person name="Shiraishi A."/>
            <person name="Satake H."/>
            <person name="Nakayama K."/>
        </authorList>
    </citation>
    <scope>NUCLEOTIDE SEQUENCE</scope>
</reference>
<sequence>MPMMRFLRKVTWRLEVAGGGWPDRFMVSIEAFGIHGPLKDRAAKTLGYIDIMIDYLSHNAPLQDDGLSKEKLEYGALF</sequence>